<dbReference type="InterPro" id="IPR013785">
    <property type="entry name" value="Aldolase_TIM"/>
</dbReference>
<dbReference type="STRING" id="497964.CfE428DRAFT_2147"/>
<dbReference type="SFLD" id="SFLDF00280">
    <property type="entry name" value="coenzyme_PQQ_synthesis_protein"/>
    <property type="match status" value="1"/>
</dbReference>
<dbReference type="SFLD" id="SFLDG01386">
    <property type="entry name" value="main_SPASM_domain-containing"/>
    <property type="match status" value="1"/>
</dbReference>
<dbReference type="PROSITE" id="PS51918">
    <property type="entry name" value="RADICAL_SAM"/>
    <property type="match status" value="1"/>
</dbReference>
<dbReference type="SMART" id="SM00729">
    <property type="entry name" value="Elp3"/>
    <property type="match status" value="1"/>
</dbReference>
<dbReference type="RefSeq" id="WP_006979472.1">
    <property type="nucleotide sequence ID" value="NZ_ABVL01000005.1"/>
</dbReference>
<keyword evidence="2 8" id="KW-0949">S-adenosyl-L-methionine</keyword>
<comment type="caution">
    <text evidence="10">The sequence shown here is derived from an EMBL/GenBank/DDBJ whole genome shotgun (WGS) entry which is preliminary data.</text>
</comment>
<dbReference type="Pfam" id="PF04055">
    <property type="entry name" value="Radical_SAM"/>
    <property type="match status" value="1"/>
</dbReference>
<dbReference type="EMBL" id="ABVL01000005">
    <property type="protein sequence ID" value="EDY20223.1"/>
    <property type="molecule type" value="Genomic_DNA"/>
</dbReference>
<evidence type="ECO:0000256" key="7">
    <source>
        <dbReference type="ARBA" id="ARBA00023014"/>
    </source>
</evidence>
<keyword evidence="11" id="KW-1185">Reference proteome</keyword>
<dbReference type="GO" id="GO:0009975">
    <property type="term" value="F:cyclase activity"/>
    <property type="evidence" value="ECO:0007669"/>
    <property type="project" value="UniProtKB-UniRule"/>
</dbReference>
<dbReference type="InterPro" id="IPR017200">
    <property type="entry name" value="PqqE-like"/>
</dbReference>
<dbReference type="GO" id="GO:0018189">
    <property type="term" value="P:pyrroloquinoline quinone biosynthetic process"/>
    <property type="evidence" value="ECO:0007669"/>
    <property type="project" value="UniProtKB-UniRule"/>
</dbReference>
<evidence type="ECO:0000256" key="1">
    <source>
        <dbReference type="ARBA" id="ARBA00022485"/>
    </source>
</evidence>
<dbReference type="CDD" id="cd01335">
    <property type="entry name" value="Radical_SAM"/>
    <property type="match status" value="1"/>
</dbReference>
<comment type="subunit">
    <text evidence="8">Interacts with PqqD. The interaction is necessary for activity of PqqE.</text>
</comment>
<dbReference type="InterPro" id="IPR050377">
    <property type="entry name" value="Radical_SAM_PqqE_MftC-like"/>
</dbReference>
<dbReference type="GO" id="GO:0051539">
    <property type="term" value="F:4 iron, 4 sulfur cluster binding"/>
    <property type="evidence" value="ECO:0007669"/>
    <property type="project" value="UniProtKB-KW"/>
</dbReference>
<sequence>MNFRPYALLAEVTYRCPLHCPYCSNPAMYPGGNELTTSEWQRVIDEAAALGVLQAGFSGGEPLLRPDLAQLIAHARQAGLYTNLITSSLGLDAKRAHELREAGLDSVQISFQAEEAVLADAIAGARAHEKKIAAARIAREAGLPLSTNVVLHRRNIDRLREIVAFAASLGAIRLELANVQYYGWAFLNRAQLLPTREQVHTARQIAEEEKARCREQMDIFYVLPDYYEDRPKPCMNGWGRRYLTVNAVGDTLPCPTASSIPGLRFENVRARSLAWIWSESESFQQFRGEDWMREPCRGCPERTRDFGGCRCQATLLTGDPANTDPVCGLSRIVP</sequence>
<dbReference type="Gene3D" id="3.20.20.70">
    <property type="entry name" value="Aldolase class I"/>
    <property type="match status" value="1"/>
</dbReference>
<evidence type="ECO:0000256" key="6">
    <source>
        <dbReference type="ARBA" id="ARBA00023004"/>
    </source>
</evidence>
<evidence type="ECO:0000256" key="8">
    <source>
        <dbReference type="HAMAP-Rule" id="MF_00660"/>
    </source>
</evidence>
<dbReference type="InterPro" id="IPR058240">
    <property type="entry name" value="rSAM_sf"/>
</dbReference>
<keyword evidence="7 8" id="KW-0411">Iron-sulfur</keyword>
<proteinExistence type="inferred from homology"/>
<comment type="pathway">
    <text evidence="8">Cofactor biosynthesis; pyrroloquinoline quinone biosynthesis.</text>
</comment>
<dbReference type="NCBIfam" id="TIGR04085">
    <property type="entry name" value="rSAM_more_4Fe4S"/>
    <property type="match status" value="1"/>
</dbReference>
<comment type="function">
    <text evidence="8">Catalyzes the cross-linking of a glutamate residue and a tyrosine residue in the PqqA protein as part of the biosynthesis of pyrroloquinoline quinone (PQQ).</text>
</comment>
<dbReference type="InterPro" id="IPR011843">
    <property type="entry name" value="PQQ_synth_PqqE_bac"/>
</dbReference>
<dbReference type="Proteomes" id="UP000005824">
    <property type="component" value="Unassembled WGS sequence"/>
</dbReference>
<comment type="cofactor">
    <cofactor evidence="8">
        <name>[4Fe-4S] cluster</name>
        <dbReference type="ChEBI" id="CHEBI:49883"/>
    </cofactor>
    <text evidence="8">Binds 1 [4Fe-4S] cluster. The cluster is coordinated with 3 cysteines and an exchangeable S-adenosyl-L-methionine.</text>
</comment>
<feature type="binding site" evidence="8">
    <location>
        <position position="23"/>
    </location>
    <ligand>
        <name>[4Fe-4S] cluster</name>
        <dbReference type="ChEBI" id="CHEBI:49883"/>
        <note>4Fe-4S-S-AdoMet</note>
    </ligand>
</feature>
<dbReference type="InParanoid" id="B4CZQ9"/>
<dbReference type="InterPro" id="IPR006638">
    <property type="entry name" value="Elp3/MiaA/NifB-like_rSAM"/>
</dbReference>
<comment type="similarity">
    <text evidence="8">Belongs to the radical SAM superfamily. PqqE family.</text>
</comment>
<feature type="binding site" evidence="8">
    <location>
        <position position="20"/>
    </location>
    <ligand>
        <name>[4Fe-4S] cluster</name>
        <dbReference type="ChEBI" id="CHEBI:49883"/>
        <note>4Fe-4S-S-AdoMet</note>
    </ligand>
</feature>
<dbReference type="PANTHER" id="PTHR11228:SF7">
    <property type="entry name" value="PQQA PEPTIDE CYCLASE"/>
    <property type="match status" value="1"/>
</dbReference>
<organism evidence="10 11">
    <name type="scientific">Chthoniobacter flavus Ellin428</name>
    <dbReference type="NCBI Taxonomy" id="497964"/>
    <lineage>
        <taxon>Bacteria</taxon>
        <taxon>Pseudomonadati</taxon>
        <taxon>Verrucomicrobiota</taxon>
        <taxon>Spartobacteria</taxon>
        <taxon>Chthoniobacterales</taxon>
        <taxon>Chthoniobacteraceae</taxon>
        <taxon>Chthoniobacter</taxon>
    </lineage>
</organism>
<comment type="catalytic activity">
    <reaction evidence="8">
        <text>[PQQ precursor protein] + S-adenosyl-L-methionine = E-Y cross-linked-[PQQ precursor protein] + 5'-deoxyadenosine + L-methionine + H(+)</text>
        <dbReference type="Rhea" id="RHEA:56836"/>
        <dbReference type="Rhea" id="RHEA-COMP:14800"/>
        <dbReference type="Rhea" id="RHEA-COMP:14801"/>
        <dbReference type="ChEBI" id="CHEBI:15378"/>
        <dbReference type="ChEBI" id="CHEBI:17319"/>
        <dbReference type="ChEBI" id="CHEBI:57844"/>
        <dbReference type="ChEBI" id="CHEBI:59789"/>
        <dbReference type="ChEBI" id="CHEBI:141026"/>
        <dbReference type="ChEBI" id="CHEBI:141027"/>
        <dbReference type="EC" id="1.21.98.4"/>
    </reaction>
</comment>
<dbReference type="GO" id="GO:0005506">
    <property type="term" value="F:iron ion binding"/>
    <property type="evidence" value="ECO:0007669"/>
    <property type="project" value="UniProtKB-UniRule"/>
</dbReference>
<dbReference type="PANTHER" id="PTHR11228">
    <property type="entry name" value="RADICAL SAM DOMAIN PROTEIN"/>
    <property type="match status" value="1"/>
</dbReference>
<accession>B4CZQ9</accession>
<reference evidence="10 11" key="1">
    <citation type="journal article" date="2011" name="J. Bacteriol.">
        <title>Genome sequence of Chthoniobacter flavus Ellin428, an aerobic heterotrophic soil bacterium.</title>
        <authorList>
            <person name="Kant R."/>
            <person name="van Passel M.W."/>
            <person name="Palva A."/>
            <person name="Lucas S."/>
            <person name="Lapidus A."/>
            <person name="Glavina Del Rio T."/>
            <person name="Dalin E."/>
            <person name="Tice H."/>
            <person name="Bruce D."/>
            <person name="Goodwin L."/>
            <person name="Pitluck S."/>
            <person name="Larimer F.W."/>
            <person name="Land M.L."/>
            <person name="Hauser L."/>
            <person name="Sangwan P."/>
            <person name="de Vos W.M."/>
            <person name="Janssen P.H."/>
            <person name="Smidt H."/>
        </authorList>
    </citation>
    <scope>NUCLEOTIDE SEQUENCE [LARGE SCALE GENOMIC DNA]</scope>
    <source>
        <strain evidence="10 11">Ellin428</strain>
    </source>
</reference>
<dbReference type="NCBIfam" id="TIGR02109">
    <property type="entry name" value="PQQ_syn_pqqE"/>
    <property type="match status" value="1"/>
</dbReference>
<keyword evidence="4 8" id="KW-0884">PQQ biosynthesis</keyword>
<feature type="binding site" evidence="8">
    <location>
        <position position="16"/>
    </location>
    <ligand>
        <name>[4Fe-4S] cluster</name>
        <dbReference type="ChEBI" id="CHEBI:49883"/>
        <note>4Fe-4S-S-AdoMet</note>
    </ligand>
</feature>
<gene>
    <name evidence="8" type="primary">pqqE</name>
    <name evidence="10" type="ORF">CfE428DRAFT_2147</name>
</gene>
<evidence type="ECO:0000256" key="4">
    <source>
        <dbReference type="ARBA" id="ARBA00022905"/>
    </source>
</evidence>
<evidence type="ECO:0000259" key="9">
    <source>
        <dbReference type="PROSITE" id="PS51918"/>
    </source>
</evidence>
<evidence type="ECO:0000256" key="3">
    <source>
        <dbReference type="ARBA" id="ARBA00022723"/>
    </source>
</evidence>
<keyword evidence="5 8" id="KW-0560">Oxidoreductase</keyword>
<dbReference type="SUPFAM" id="SSF102114">
    <property type="entry name" value="Radical SAM enzymes"/>
    <property type="match status" value="1"/>
</dbReference>
<dbReference type="AlphaFoldDB" id="B4CZQ9"/>
<dbReference type="EC" id="1.21.98.4" evidence="8"/>
<evidence type="ECO:0000313" key="10">
    <source>
        <dbReference type="EMBL" id="EDY20223.1"/>
    </source>
</evidence>
<evidence type="ECO:0000256" key="2">
    <source>
        <dbReference type="ARBA" id="ARBA00022691"/>
    </source>
</evidence>
<dbReference type="SFLD" id="SFLDS00029">
    <property type="entry name" value="Radical_SAM"/>
    <property type="match status" value="1"/>
</dbReference>
<keyword evidence="1 8" id="KW-0004">4Fe-4S</keyword>
<evidence type="ECO:0000256" key="5">
    <source>
        <dbReference type="ARBA" id="ARBA00023002"/>
    </source>
</evidence>
<dbReference type="eggNOG" id="COG0535">
    <property type="taxonomic scope" value="Bacteria"/>
</dbReference>
<dbReference type="UniPathway" id="UPA00539"/>
<dbReference type="GO" id="GO:1904047">
    <property type="term" value="F:S-adenosyl-L-methionine binding"/>
    <property type="evidence" value="ECO:0007669"/>
    <property type="project" value="UniProtKB-UniRule"/>
</dbReference>
<protein>
    <recommendedName>
        <fullName evidence="8">PqqA peptide cyclase</fullName>
        <ecNumber evidence="8">1.21.98.4</ecNumber>
    </recommendedName>
    <alternativeName>
        <fullName evidence="8">Coenzyme PQQ synthesis protein E</fullName>
    </alternativeName>
</protein>
<dbReference type="GO" id="GO:0016491">
    <property type="term" value="F:oxidoreductase activity"/>
    <property type="evidence" value="ECO:0007669"/>
    <property type="project" value="UniProtKB-KW"/>
</dbReference>
<dbReference type="Pfam" id="PF13186">
    <property type="entry name" value="SPASM"/>
    <property type="match status" value="1"/>
</dbReference>
<feature type="domain" description="Radical SAM core" evidence="9">
    <location>
        <begin position="2"/>
        <end position="218"/>
    </location>
</feature>
<keyword evidence="6 8" id="KW-0408">Iron</keyword>
<name>B4CZQ9_9BACT</name>
<evidence type="ECO:0000313" key="11">
    <source>
        <dbReference type="Proteomes" id="UP000005824"/>
    </source>
</evidence>
<dbReference type="InterPro" id="IPR023885">
    <property type="entry name" value="4Fe4S-binding_SPASM_dom"/>
</dbReference>
<dbReference type="HAMAP" id="MF_00660">
    <property type="entry name" value="PqqE"/>
    <property type="match status" value="1"/>
</dbReference>
<keyword evidence="3 8" id="KW-0479">Metal-binding</keyword>
<dbReference type="SFLD" id="SFLDG01067">
    <property type="entry name" value="SPASM/twitch_domain_containing"/>
    <property type="match status" value="1"/>
</dbReference>
<dbReference type="InterPro" id="IPR007197">
    <property type="entry name" value="rSAM"/>
</dbReference>
<dbReference type="PIRSF" id="PIRSF037420">
    <property type="entry name" value="PQQ_syn_pqqE"/>
    <property type="match status" value="1"/>
</dbReference>